<evidence type="ECO:0000313" key="2">
    <source>
        <dbReference type="EMBL" id="KEO81391.1"/>
    </source>
</evidence>
<evidence type="ECO:0000313" key="3">
    <source>
        <dbReference type="Proteomes" id="UP000027931"/>
    </source>
</evidence>
<dbReference type="EMBL" id="JMIR01000038">
    <property type="protein sequence ID" value="KEO81391.1"/>
    <property type="molecule type" value="Genomic_DNA"/>
</dbReference>
<evidence type="ECO:0000256" key="1">
    <source>
        <dbReference type="SAM" id="Coils"/>
    </source>
</evidence>
<reference evidence="2 3" key="1">
    <citation type="journal article" date="2013" name="Int. J. Syst. Evol. Microbiol.">
        <title>Tumebacillus flagellatus sp. nov., an alpha-amylase/pullulanase-producing bacterium isolated from cassava wastewater.</title>
        <authorList>
            <person name="Wang Q."/>
            <person name="Xie N."/>
            <person name="Qin Y."/>
            <person name="Shen N."/>
            <person name="Zhu J."/>
            <person name="Mi H."/>
            <person name="Huang R."/>
        </authorList>
    </citation>
    <scope>NUCLEOTIDE SEQUENCE [LARGE SCALE GENOMIC DNA]</scope>
    <source>
        <strain evidence="2 3">GST4</strain>
    </source>
</reference>
<dbReference type="Proteomes" id="UP000027931">
    <property type="component" value="Unassembled WGS sequence"/>
</dbReference>
<organism evidence="2 3">
    <name type="scientific">Tumebacillus flagellatus</name>
    <dbReference type="NCBI Taxonomy" id="1157490"/>
    <lineage>
        <taxon>Bacteria</taxon>
        <taxon>Bacillati</taxon>
        <taxon>Bacillota</taxon>
        <taxon>Bacilli</taxon>
        <taxon>Bacillales</taxon>
        <taxon>Alicyclobacillaceae</taxon>
        <taxon>Tumebacillus</taxon>
    </lineage>
</organism>
<keyword evidence="1" id="KW-0175">Coiled coil</keyword>
<dbReference type="STRING" id="1157490.EL26_20870"/>
<comment type="caution">
    <text evidence="2">The sequence shown here is derived from an EMBL/GenBank/DDBJ whole genome shotgun (WGS) entry which is preliminary data.</text>
</comment>
<keyword evidence="3" id="KW-1185">Reference proteome</keyword>
<feature type="coiled-coil region" evidence="1">
    <location>
        <begin position="33"/>
        <end position="102"/>
    </location>
</feature>
<protein>
    <submittedName>
        <fullName evidence="2">Uncharacterized protein</fullName>
    </submittedName>
</protein>
<accession>A0A074LGM9</accession>
<proteinExistence type="predicted"/>
<sequence>MIEYVKGELEKFRTDKAGLKWNFDAYVQAYVQSDADESKLTDIANQIQELEEMREVNFRLVAKNMITDEEYVTRNAKLQEQLQELMNEQNKHLQQEQNLKTTKLKFDTFLKYLEEVDVENLTNTVLRQLVSSISVRTRKRPFKNEFDKEILIEWRFLDKTEGEVFWDSEEVRHEIWERDHWYRGMSPEQIEEEKERERLMWELGQEEAEDKAVQEAYEEMRRASLAATEKA</sequence>
<gene>
    <name evidence="2" type="ORF">EL26_20870</name>
</gene>
<dbReference type="AlphaFoldDB" id="A0A074LGM9"/>
<name>A0A074LGM9_9BACL</name>